<proteinExistence type="predicted"/>
<evidence type="ECO:0000313" key="1">
    <source>
        <dbReference type="EMBL" id="RHZ70973.1"/>
    </source>
</evidence>
<dbReference type="EMBL" id="PQFF01000241">
    <property type="protein sequence ID" value="RHZ70973.1"/>
    <property type="molecule type" value="Genomic_DNA"/>
</dbReference>
<dbReference type="OrthoDB" id="2427987at2759"/>
<organism evidence="1 2">
    <name type="scientific">Diversispora epigaea</name>
    <dbReference type="NCBI Taxonomy" id="1348612"/>
    <lineage>
        <taxon>Eukaryota</taxon>
        <taxon>Fungi</taxon>
        <taxon>Fungi incertae sedis</taxon>
        <taxon>Mucoromycota</taxon>
        <taxon>Glomeromycotina</taxon>
        <taxon>Glomeromycetes</taxon>
        <taxon>Diversisporales</taxon>
        <taxon>Diversisporaceae</taxon>
        <taxon>Diversispora</taxon>
    </lineage>
</organism>
<comment type="caution">
    <text evidence="1">The sequence shown here is derived from an EMBL/GenBank/DDBJ whole genome shotgun (WGS) entry which is preliminary data.</text>
</comment>
<sequence>MNLKNQLSATMKILEFFKNHKSLLKYIYGATVNLEKVETSVIFDLLMTANEFQLVELMIRLQTFLIENQSWLKLNFSKIYNLSFQTHFKALQNYCNESNDSNTLPESALVGKDFQILKKYFATTFTHIRYFQISNENIMEKYFLMKNYDI</sequence>
<dbReference type="InterPro" id="IPR011333">
    <property type="entry name" value="SKP1/BTB/POZ_sf"/>
</dbReference>
<dbReference type="Gene3D" id="3.30.710.10">
    <property type="entry name" value="Potassium Channel Kv1.1, Chain A"/>
    <property type="match status" value="1"/>
</dbReference>
<protein>
    <recommendedName>
        <fullName evidence="3">BACK domain-containing protein</fullName>
    </recommendedName>
</protein>
<dbReference type="STRING" id="1348612.A0A397ICV1"/>
<evidence type="ECO:0008006" key="3">
    <source>
        <dbReference type="Google" id="ProtNLM"/>
    </source>
</evidence>
<keyword evidence="2" id="KW-1185">Reference proteome</keyword>
<gene>
    <name evidence="1" type="ORF">Glove_264g6</name>
</gene>
<accession>A0A397ICV1</accession>
<evidence type="ECO:0000313" key="2">
    <source>
        <dbReference type="Proteomes" id="UP000266861"/>
    </source>
</evidence>
<dbReference type="AlphaFoldDB" id="A0A397ICV1"/>
<dbReference type="Proteomes" id="UP000266861">
    <property type="component" value="Unassembled WGS sequence"/>
</dbReference>
<reference evidence="1 2" key="1">
    <citation type="submission" date="2018-08" db="EMBL/GenBank/DDBJ databases">
        <title>Genome and evolution of the arbuscular mycorrhizal fungus Diversispora epigaea (formerly Glomus versiforme) and its bacterial endosymbionts.</title>
        <authorList>
            <person name="Sun X."/>
            <person name="Fei Z."/>
            <person name="Harrison M."/>
        </authorList>
    </citation>
    <scope>NUCLEOTIDE SEQUENCE [LARGE SCALE GENOMIC DNA]</scope>
    <source>
        <strain evidence="1 2">IT104</strain>
    </source>
</reference>
<name>A0A397ICV1_9GLOM</name>